<protein>
    <submittedName>
        <fullName evidence="10">S41 family peptidase</fullName>
    </submittedName>
</protein>
<dbReference type="EMBL" id="AACQHW010000002">
    <property type="protein sequence ID" value="EAL6850423.1"/>
    <property type="molecule type" value="Genomic_DNA"/>
</dbReference>
<evidence type="ECO:0000313" key="8">
    <source>
        <dbReference type="EMBL" id="EAH8157059.1"/>
    </source>
</evidence>
<dbReference type="EMBL" id="AABKAB010000005">
    <property type="protein sequence ID" value="EAH8157059.1"/>
    <property type="molecule type" value="Genomic_DNA"/>
</dbReference>
<evidence type="ECO:0000256" key="6">
    <source>
        <dbReference type="SAM" id="MobiDB-lite"/>
    </source>
</evidence>
<dbReference type="GO" id="GO:0006508">
    <property type="term" value="P:proteolysis"/>
    <property type="evidence" value="ECO:0007669"/>
    <property type="project" value="UniProtKB-KW"/>
</dbReference>
<dbReference type="SUPFAM" id="SSF50156">
    <property type="entry name" value="PDZ domain-like"/>
    <property type="match status" value="1"/>
</dbReference>
<gene>
    <name evidence="9" type="ORF">BZ274_04095</name>
    <name evidence="10" type="ORF">DSX26_02930</name>
    <name evidence="8" type="ORF">ES716_03870</name>
</gene>
<evidence type="ECO:0000313" key="9">
    <source>
        <dbReference type="EMBL" id="EAJ9197360.1"/>
    </source>
</evidence>
<dbReference type="Gene3D" id="3.90.226.10">
    <property type="entry name" value="2-enoyl-CoA Hydratase, Chain A, domain 1"/>
    <property type="match status" value="1"/>
</dbReference>
<evidence type="ECO:0000256" key="2">
    <source>
        <dbReference type="ARBA" id="ARBA00022670"/>
    </source>
</evidence>
<feature type="domain" description="PDZ" evidence="7">
    <location>
        <begin position="99"/>
        <end position="165"/>
    </location>
</feature>
<dbReference type="InterPro" id="IPR005151">
    <property type="entry name" value="Tail-specific_protease"/>
</dbReference>
<accession>A0A3Z8GST8</accession>
<comment type="caution">
    <text evidence="10">The sequence shown here is derived from an EMBL/GenBank/DDBJ whole genome shotgun (WGS) entry which is preliminary data.</text>
</comment>
<evidence type="ECO:0000313" key="12">
    <source>
        <dbReference type="Proteomes" id="UP000382436"/>
    </source>
</evidence>
<feature type="region of interest" description="Disordered" evidence="6">
    <location>
        <begin position="397"/>
        <end position="421"/>
    </location>
</feature>
<dbReference type="InterPro" id="IPR029045">
    <property type="entry name" value="ClpP/crotonase-like_dom_sf"/>
</dbReference>
<evidence type="ECO:0000313" key="11">
    <source>
        <dbReference type="Proteomes" id="UP000352088"/>
    </source>
</evidence>
<dbReference type="GO" id="GO:0030288">
    <property type="term" value="C:outer membrane-bounded periplasmic space"/>
    <property type="evidence" value="ECO:0007669"/>
    <property type="project" value="TreeGrafter"/>
</dbReference>
<dbReference type="Proteomes" id="UP000352088">
    <property type="component" value="Unassembled WGS sequence"/>
</dbReference>
<evidence type="ECO:0000256" key="3">
    <source>
        <dbReference type="ARBA" id="ARBA00022801"/>
    </source>
</evidence>
<dbReference type="SMART" id="SM00245">
    <property type="entry name" value="TSPc"/>
    <property type="match status" value="1"/>
</dbReference>
<name>A0A3Z8GST8_CAMCO</name>
<keyword evidence="4 5" id="KW-0720">Serine protease</keyword>
<dbReference type="AlphaFoldDB" id="A0A3Z8GST8"/>
<evidence type="ECO:0000256" key="5">
    <source>
        <dbReference type="RuleBase" id="RU004404"/>
    </source>
</evidence>
<evidence type="ECO:0000256" key="4">
    <source>
        <dbReference type="ARBA" id="ARBA00022825"/>
    </source>
</evidence>
<dbReference type="Proteomes" id="UP000382436">
    <property type="component" value="Unassembled WGS sequence"/>
</dbReference>
<dbReference type="SUPFAM" id="SSF52096">
    <property type="entry name" value="ClpP/crotonase"/>
    <property type="match status" value="1"/>
</dbReference>
<dbReference type="InterPro" id="IPR001478">
    <property type="entry name" value="PDZ"/>
</dbReference>
<proteinExistence type="inferred from homology"/>
<sequence length="445" mass="48832">MLEFILSSKRFLAAITGFTGSLALCVFLASNLQAKPKNPSDLMQQRLESLDKLTKTLAIVEQYYVDDENITDLIDKSLSGLLSNLDAHSSFLNEKDFNDMKIQTSGEFGGLGITVGMKDGALTVISPIEGTPADKAGIKSGDIILKINDEATLGINLNDAVDKMRGKPKTQITLTIFRKGATKPFDVTLTRDIIKVESVYAKLIEDENILYLRVTNFDKNVVDMTSKELKKHPNVKGVILDLRNNPGGLLNQATGLVNLFVDKGVIVSQKGRVTSENQEYTANPKNKISDSSLVVLVNGGSASASEIVSGALQDLKRAIIVGENTFGKGSVQQIIPINETEALRLTIARYYLPSGRTIQAVGVKPDIEVFPGKVNTQEDGFNIKESDLKQHLESELEKLDKNEKKEDKKEQKNDKNIITQKQINDDAQLKSAIDTIKILNIKQGQ</sequence>
<dbReference type="GO" id="GO:0008236">
    <property type="term" value="F:serine-type peptidase activity"/>
    <property type="evidence" value="ECO:0007669"/>
    <property type="project" value="UniProtKB-KW"/>
</dbReference>
<reference evidence="8 13" key="2">
    <citation type="submission" date="2019-01" db="EMBL/GenBank/DDBJ databases">
        <authorList>
            <consortium name="PulseNet: The National Subtyping Network for Foodborne Disease Surveillance"/>
            <person name="Tarr C.L."/>
            <person name="Trees E."/>
            <person name="Katz L.S."/>
            <person name="Carleton-Romer H.A."/>
            <person name="Stroika S."/>
            <person name="Kucerova Z."/>
            <person name="Roache K.F."/>
            <person name="Sabol A.L."/>
            <person name="Besser J."/>
            <person name="Gerner-Smidt P."/>
        </authorList>
    </citation>
    <scope>NUCLEOTIDE SEQUENCE [LARGE SCALE GENOMIC DNA]</scope>
    <source>
        <strain evidence="9 12">PNUSAC001435</strain>
        <strain evidence="8 13">PNUSAC007828</strain>
    </source>
</reference>
<dbReference type="EMBL" id="AACBVJ010000006">
    <property type="protein sequence ID" value="EAJ9197360.1"/>
    <property type="molecule type" value="Genomic_DNA"/>
</dbReference>
<evidence type="ECO:0000313" key="13">
    <source>
        <dbReference type="Proteomes" id="UP000576616"/>
    </source>
</evidence>
<evidence type="ECO:0000313" key="10">
    <source>
        <dbReference type="EMBL" id="EAL6850423.1"/>
    </source>
</evidence>
<dbReference type="InterPro" id="IPR036034">
    <property type="entry name" value="PDZ_sf"/>
</dbReference>
<dbReference type="CDD" id="cd07560">
    <property type="entry name" value="Peptidase_S41_CPP"/>
    <property type="match status" value="1"/>
</dbReference>
<dbReference type="PANTHER" id="PTHR32060:SF30">
    <property type="entry name" value="CARBOXY-TERMINAL PROCESSING PROTEASE CTPA"/>
    <property type="match status" value="1"/>
</dbReference>
<dbReference type="Gene3D" id="3.30.750.44">
    <property type="match status" value="1"/>
</dbReference>
<dbReference type="Pfam" id="PF13180">
    <property type="entry name" value="PDZ_2"/>
    <property type="match status" value="1"/>
</dbReference>
<organism evidence="10 11">
    <name type="scientific">Campylobacter coli</name>
    <dbReference type="NCBI Taxonomy" id="195"/>
    <lineage>
        <taxon>Bacteria</taxon>
        <taxon>Pseudomonadati</taxon>
        <taxon>Campylobacterota</taxon>
        <taxon>Epsilonproteobacteria</taxon>
        <taxon>Campylobacterales</taxon>
        <taxon>Campylobacteraceae</taxon>
        <taxon>Campylobacter</taxon>
    </lineage>
</organism>
<comment type="similarity">
    <text evidence="1 5">Belongs to the peptidase S41A family.</text>
</comment>
<dbReference type="GO" id="GO:0007165">
    <property type="term" value="P:signal transduction"/>
    <property type="evidence" value="ECO:0007669"/>
    <property type="project" value="TreeGrafter"/>
</dbReference>
<keyword evidence="3 5" id="KW-0378">Hydrolase</keyword>
<evidence type="ECO:0000259" key="7">
    <source>
        <dbReference type="PROSITE" id="PS50106"/>
    </source>
</evidence>
<dbReference type="PROSITE" id="PS50106">
    <property type="entry name" value="PDZ"/>
    <property type="match status" value="1"/>
</dbReference>
<dbReference type="Proteomes" id="UP000576616">
    <property type="component" value="Unassembled WGS sequence"/>
</dbReference>
<dbReference type="RefSeq" id="WP_032685544.1">
    <property type="nucleotide sequence ID" value="NZ_CAKJUI010000002.1"/>
</dbReference>
<dbReference type="NCBIfam" id="TIGR00225">
    <property type="entry name" value="prc"/>
    <property type="match status" value="1"/>
</dbReference>
<dbReference type="Pfam" id="PF03572">
    <property type="entry name" value="Peptidase_S41"/>
    <property type="match status" value="1"/>
</dbReference>
<dbReference type="CDD" id="cd06782">
    <property type="entry name" value="cpPDZ_CPP-like"/>
    <property type="match status" value="1"/>
</dbReference>
<keyword evidence="2 5" id="KW-0645">Protease</keyword>
<dbReference type="Gene3D" id="2.30.42.10">
    <property type="match status" value="1"/>
</dbReference>
<feature type="compositionally biased region" description="Basic and acidic residues" evidence="6">
    <location>
        <begin position="397"/>
        <end position="415"/>
    </location>
</feature>
<dbReference type="SMART" id="SM00228">
    <property type="entry name" value="PDZ"/>
    <property type="match status" value="1"/>
</dbReference>
<dbReference type="FunFam" id="2.30.42.10:FF:000063">
    <property type="entry name" value="Peptidase, S41 family"/>
    <property type="match status" value="1"/>
</dbReference>
<reference evidence="10 11" key="1">
    <citation type="submission" date="2018-07" db="EMBL/GenBank/DDBJ databases">
        <authorList>
            <consortium name="NARMS: The National Antimicrobial Resistance Monitoring System"/>
        </authorList>
    </citation>
    <scope>NUCLEOTIDE SEQUENCE [LARGE SCALE GENOMIC DNA]</scope>
    <source>
        <strain evidence="10 11">CVM N17C548</strain>
    </source>
</reference>
<dbReference type="PANTHER" id="PTHR32060">
    <property type="entry name" value="TAIL-SPECIFIC PROTEASE"/>
    <property type="match status" value="1"/>
</dbReference>
<dbReference type="GO" id="GO:0004175">
    <property type="term" value="F:endopeptidase activity"/>
    <property type="evidence" value="ECO:0007669"/>
    <property type="project" value="TreeGrafter"/>
</dbReference>
<dbReference type="InterPro" id="IPR004447">
    <property type="entry name" value="Peptidase_S41A"/>
</dbReference>
<evidence type="ECO:0000256" key="1">
    <source>
        <dbReference type="ARBA" id="ARBA00009179"/>
    </source>
</evidence>